<evidence type="ECO:0000256" key="4">
    <source>
        <dbReference type="ARBA" id="ARBA00022692"/>
    </source>
</evidence>
<evidence type="ECO:0000256" key="5">
    <source>
        <dbReference type="ARBA" id="ARBA00022989"/>
    </source>
</evidence>
<evidence type="ECO:0000256" key="7">
    <source>
        <dbReference type="SAM" id="Phobius"/>
    </source>
</evidence>
<evidence type="ECO:0000256" key="2">
    <source>
        <dbReference type="ARBA" id="ARBA00007430"/>
    </source>
</evidence>
<keyword evidence="4 7" id="KW-0812">Transmembrane</keyword>
<dbReference type="InterPro" id="IPR050833">
    <property type="entry name" value="Poly_Biosynth_Transport"/>
</dbReference>
<feature type="transmembrane region" description="Helical" evidence="7">
    <location>
        <begin position="423"/>
        <end position="444"/>
    </location>
</feature>
<evidence type="ECO:0000313" key="9">
    <source>
        <dbReference type="Proteomes" id="UP000321118"/>
    </source>
</evidence>
<dbReference type="EMBL" id="BJUB01000005">
    <property type="protein sequence ID" value="GEK21483.1"/>
    <property type="molecule type" value="Genomic_DNA"/>
</dbReference>
<keyword evidence="5 7" id="KW-1133">Transmembrane helix</keyword>
<feature type="transmembrane region" description="Helical" evidence="7">
    <location>
        <begin position="374"/>
        <end position="402"/>
    </location>
</feature>
<comment type="subcellular location">
    <subcellularLocation>
        <location evidence="1">Cell membrane</location>
        <topology evidence="1">Multi-pass membrane protein</topology>
    </subcellularLocation>
</comment>
<evidence type="ECO:0000313" key="8">
    <source>
        <dbReference type="EMBL" id="GEK21483.1"/>
    </source>
</evidence>
<feature type="transmembrane region" description="Helical" evidence="7">
    <location>
        <begin position="335"/>
        <end position="354"/>
    </location>
</feature>
<dbReference type="Proteomes" id="UP000321118">
    <property type="component" value="Unassembled WGS sequence"/>
</dbReference>
<name>A0A510V3M6_9CELL</name>
<feature type="transmembrane region" description="Helical" evidence="7">
    <location>
        <begin position="450"/>
        <end position="471"/>
    </location>
</feature>
<proteinExistence type="inferred from homology"/>
<dbReference type="AlphaFoldDB" id="A0A510V3M6"/>
<evidence type="ECO:0000256" key="6">
    <source>
        <dbReference type="ARBA" id="ARBA00023136"/>
    </source>
</evidence>
<reference evidence="8 9" key="1">
    <citation type="submission" date="2019-07" db="EMBL/GenBank/DDBJ databases">
        <title>Whole genome shotgun sequence of Cellulomonas xylanilytica NBRC 101102.</title>
        <authorList>
            <person name="Hosoyama A."/>
            <person name="Uohara A."/>
            <person name="Ohji S."/>
            <person name="Ichikawa N."/>
        </authorList>
    </citation>
    <scope>NUCLEOTIDE SEQUENCE [LARGE SCALE GENOMIC DNA]</scope>
    <source>
        <strain evidence="8 9">NBRC 101102</strain>
    </source>
</reference>
<dbReference type="PANTHER" id="PTHR30250">
    <property type="entry name" value="PST FAMILY PREDICTED COLANIC ACID TRANSPORTER"/>
    <property type="match status" value="1"/>
</dbReference>
<feature type="transmembrane region" description="Helical" evidence="7">
    <location>
        <begin position="151"/>
        <end position="171"/>
    </location>
</feature>
<dbReference type="PANTHER" id="PTHR30250:SF10">
    <property type="entry name" value="LIPOPOLYSACCHARIDE BIOSYNTHESIS PROTEIN WZXC"/>
    <property type="match status" value="1"/>
</dbReference>
<keyword evidence="9" id="KW-1185">Reference proteome</keyword>
<dbReference type="Pfam" id="PF13440">
    <property type="entry name" value="Polysacc_synt_3"/>
    <property type="match status" value="1"/>
</dbReference>
<dbReference type="CDD" id="cd13127">
    <property type="entry name" value="MATE_tuaB_like"/>
    <property type="match status" value="1"/>
</dbReference>
<feature type="transmembrane region" description="Helical" evidence="7">
    <location>
        <begin position="119"/>
        <end position="139"/>
    </location>
</feature>
<feature type="transmembrane region" description="Helical" evidence="7">
    <location>
        <begin position="301"/>
        <end position="323"/>
    </location>
</feature>
<comment type="similarity">
    <text evidence="2">Belongs to the polysaccharide synthase family.</text>
</comment>
<sequence>MSEPLVAGDSLGRSAATGTSWTVLGQGVRTIVLLVSTVVLARLLDPDDFGVMAVVTSVVAFGELVYGLGLTTAAAREANLSRAQRSNLFWVNTALGVVMAAVAYGLAGPLSDLFDMPTLQPALMVVSGTFVVNGLAAQFRAEINRTLRFRALMIVDTVPTVLGFTAALAVATTQRTIWVLVAQYLVIALTGCLLAVVLARWLPGLPSRAAKIGDLLRYGIGLFGTQIVAYFTRNVDNYAIGYVWGAAPLGVYSRAYQLLMAPMSQISAPLTRVYVPILSRVASDLGRHLRYVRLVATIPEVLLGSLYAIAAGAASPLILILFGERWMEMVPVFQALAIGGVFRALNQVTFWVFLSLGASTQQFRFYLWSQPLVAVIMLAGLPWGIVGVAVGHSVGYALNWLLSLSQVRRSTGFDSGALLRDGLWSVAIFATPLGALAFGASILLVSPWSALLVTAGVCAGYIAVVVLTLPFGKRVLGDARRAVAEVRGRSA</sequence>
<organism evidence="8 9">
    <name type="scientific">Cellulomonas xylanilytica</name>
    <dbReference type="NCBI Taxonomy" id="233583"/>
    <lineage>
        <taxon>Bacteria</taxon>
        <taxon>Bacillati</taxon>
        <taxon>Actinomycetota</taxon>
        <taxon>Actinomycetes</taxon>
        <taxon>Micrococcales</taxon>
        <taxon>Cellulomonadaceae</taxon>
        <taxon>Cellulomonas</taxon>
    </lineage>
</organism>
<evidence type="ECO:0000256" key="1">
    <source>
        <dbReference type="ARBA" id="ARBA00004651"/>
    </source>
</evidence>
<feature type="transmembrane region" description="Helical" evidence="7">
    <location>
        <begin position="177"/>
        <end position="203"/>
    </location>
</feature>
<comment type="caution">
    <text evidence="8">The sequence shown here is derived from an EMBL/GenBank/DDBJ whole genome shotgun (WGS) entry which is preliminary data.</text>
</comment>
<dbReference type="OrthoDB" id="9770347at2"/>
<dbReference type="GO" id="GO:0005886">
    <property type="term" value="C:plasma membrane"/>
    <property type="evidence" value="ECO:0007669"/>
    <property type="project" value="UniProtKB-SubCell"/>
</dbReference>
<keyword evidence="3" id="KW-1003">Cell membrane</keyword>
<feature type="transmembrane region" description="Helical" evidence="7">
    <location>
        <begin position="21"/>
        <end position="43"/>
    </location>
</feature>
<accession>A0A510V3M6</accession>
<keyword evidence="6 7" id="KW-0472">Membrane</keyword>
<gene>
    <name evidence="8" type="primary">gumJ</name>
    <name evidence="8" type="ORF">CXY01_20030</name>
</gene>
<feature type="transmembrane region" description="Helical" evidence="7">
    <location>
        <begin position="87"/>
        <end position="107"/>
    </location>
</feature>
<evidence type="ECO:0000256" key="3">
    <source>
        <dbReference type="ARBA" id="ARBA00022475"/>
    </source>
</evidence>
<feature type="transmembrane region" description="Helical" evidence="7">
    <location>
        <begin position="49"/>
        <end position="75"/>
    </location>
</feature>
<protein>
    <submittedName>
        <fullName evidence="8">Lipopolysaccharide biosynthesis protein</fullName>
    </submittedName>
</protein>